<protein>
    <submittedName>
        <fullName evidence="1">Uncharacterized protein</fullName>
    </submittedName>
</protein>
<sequence>MWQDPRQPAAPLQGIFETKFWSGNGSSSQARVSTIINETTSNGLDNCRITKTSPVDFLPRTSRKDHVIWTHNVVGSYTSASALKCSERTATSCPMVRINLEPFLDMPLSCILWLCPLQLS</sequence>
<proteinExistence type="predicted"/>
<name>A0A5B7BM14_DAVIN</name>
<evidence type="ECO:0000313" key="1">
    <source>
        <dbReference type="EMBL" id="MPA69635.1"/>
    </source>
</evidence>
<gene>
    <name evidence="1" type="ORF">Din_039076</name>
</gene>
<accession>A0A5B7BM14</accession>
<reference evidence="1" key="1">
    <citation type="submission" date="2019-08" db="EMBL/GenBank/DDBJ databases">
        <title>Reference gene set and small RNA set construction with multiple tissues from Davidia involucrata Baill.</title>
        <authorList>
            <person name="Yang H."/>
            <person name="Zhou C."/>
            <person name="Li G."/>
            <person name="Wang J."/>
            <person name="Gao P."/>
            <person name="Wang M."/>
            <person name="Wang R."/>
            <person name="Zhao Y."/>
        </authorList>
    </citation>
    <scope>NUCLEOTIDE SEQUENCE</scope>
    <source>
        <tissue evidence="1">Mixed with DoveR01_LX</tissue>
    </source>
</reference>
<organism evidence="1">
    <name type="scientific">Davidia involucrata</name>
    <name type="common">Dove tree</name>
    <dbReference type="NCBI Taxonomy" id="16924"/>
    <lineage>
        <taxon>Eukaryota</taxon>
        <taxon>Viridiplantae</taxon>
        <taxon>Streptophyta</taxon>
        <taxon>Embryophyta</taxon>
        <taxon>Tracheophyta</taxon>
        <taxon>Spermatophyta</taxon>
        <taxon>Magnoliopsida</taxon>
        <taxon>eudicotyledons</taxon>
        <taxon>Gunneridae</taxon>
        <taxon>Pentapetalae</taxon>
        <taxon>asterids</taxon>
        <taxon>Cornales</taxon>
        <taxon>Nyssaceae</taxon>
        <taxon>Davidia</taxon>
    </lineage>
</organism>
<dbReference type="AlphaFoldDB" id="A0A5B7BM14"/>
<dbReference type="EMBL" id="GHES01039076">
    <property type="protein sequence ID" value="MPA69635.1"/>
    <property type="molecule type" value="Transcribed_RNA"/>
</dbReference>